<evidence type="ECO:0000259" key="1">
    <source>
        <dbReference type="Pfam" id="PF01593"/>
    </source>
</evidence>
<dbReference type="GO" id="GO:0016491">
    <property type="term" value="F:oxidoreductase activity"/>
    <property type="evidence" value="ECO:0007669"/>
    <property type="project" value="InterPro"/>
</dbReference>
<dbReference type="SUPFAM" id="SSF54373">
    <property type="entry name" value="FAD-linked reductases, C-terminal domain"/>
    <property type="match status" value="1"/>
</dbReference>
<name>A0AAI9SYV0_9ASCO</name>
<dbReference type="Pfam" id="PF01593">
    <property type="entry name" value="Amino_oxidase"/>
    <property type="match status" value="1"/>
</dbReference>
<sequence length="483" mass="54984">MVVPHKSVVIIGGGMSGVKTAIDLYNGGIKDTLILEATSRLGGRILTMKSLEKQGTVYDLGASWFHDSLKNPLFDKAIALGDVEYYFDDGKSIFFNETEPNIETWKFDTVVSEFFTYSALQYTDDPLKKDMSIMEMCFEYCEAFRNRLSSHQLKYCPSVIRMWAELWLGESWDKLSAKYSLQENFDNHLGRNVLVKSGYEKVLINEIKELPRVYRDSSIKLNAQVWKIDYTSSNKIYLHLTDERRYSCDYLVITIPQSILKIDNPRDPSYIQWVPKVPQCIGSALEDINFGSLGKVVLEFKECFWPRDVDRFYALTSNVPSDNVKPWDFPALIINYQSICEVASLVILTQNPISQYIEDLCKKSNQDKVWSLFKPLIAQISDNMVGKIPNPTNLYCTPWNNHIFSRGSYGVSLVGTKDPSKVIRNFVERDYGNEERIRFAGAETVDGSANGCVHGAWLSGEREASAILKMIQMTPGSSYKSNL</sequence>
<gene>
    <name evidence="2" type="ORF">KGF56_001884</name>
</gene>
<dbReference type="GeneID" id="73379501"/>
<dbReference type="PANTHER" id="PTHR10742">
    <property type="entry name" value="FLAVIN MONOAMINE OXIDASE"/>
    <property type="match status" value="1"/>
</dbReference>
<dbReference type="InterPro" id="IPR002937">
    <property type="entry name" value="Amino_oxidase"/>
</dbReference>
<evidence type="ECO:0000313" key="2">
    <source>
        <dbReference type="EMBL" id="KAI3405312.2"/>
    </source>
</evidence>
<dbReference type="Gene3D" id="3.90.660.10">
    <property type="match status" value="1"/>
</dbReference>
<organism evidence="2 3">
    <name type="scientific">Candida oxycetoniae</name>
    <dbReference type="NCBI Taxonomy" id="497107"/>
    <lineage>
        <taxon>Eukaryota</taxon>
        <taxon>Fungi</taxon>
        <taxon>Dikarya</taxon>
        <taxon>Ascomycota</taxon>
        <taxon>Saccharomycotina</taxon>
        <taxon>Pichiomycetes</taxon>
        <taxon>Debaryomycetaceae</taxon>
        <taxon>Candida/Lodderomyces clade</taxon>
        <taxon>Candida</taxon>
    </lineage>
</organism>
<dbReference type="EMBL" id="JAHUZD010000041">
    <property type="protein sequence ID" value="KAI3405312.2"/>
    <property type="molecule type" value="Genomic_DNA"/>
</dbReference>
<comment type="caution">
    <text evidence="2">The sequence shown here is derived from an EMBL/GenBank/DDBJ whole genome shotgun (WGS) entry which is preliminary data.</text>
</comment>
<reference evidence="2" key="1">
    <citation type="journal article" date="2022" name="DNA Res.">
        <title>Genome analysis of five recently described species of the CUG-Ser clade uncovers Candida theae as a new hybrid lineage with pathogenic potential in the Candida parapsilosis species complex.</title>
        <authorList>
            <person name="Mixao V."/>
            <person name="Del Olmo V."/>
            <person name="Hegedusova E."/>
            <person name="Saus E."/>
            <person name="Pryszcz L."/>
            <person name="Cillingova A."/>
            <person name="Nosek J."/>
            <person name="Gabaldon T."/>
        </authorList>
    </citation>
    <scope>NUCLEOTIDE SEQUENCE</scope>
    <source>
        <strain evidence="2">CBS 10844</strain>
    </source>
</reference>
<protein>
    <recommendedName>
        <fullName evidence="1">Amine oxidase domain-containing protein</fullName>
    </recommendedName>
</protein>
<dbReference type="InterPro" id="IPR050281">
    <property type="entry name" value="Flavin_monoamine_oxidase"/>
</dbReference>
<keyword evidence="3" id="KW-1185">Reference proteome</keyword>
<dbReference type="RefSeq" id="XP_049181057.1">
    <property type="nucleotide sequence ID" value="XM_049323053.1"/>
</dbReference>
<feature type="domain" description="Amine oxidase" evidence="1">
    <location>
        <begin position="15"/>
        <end position="468"/>
    </location>
</feature>
<proteinExistence type="predicted"/>
<dbReference type="Gene3D" id="3.50.50.60">
    <property type="entry name" value="FAD/NAD(P)-binding domain"/>
    <property type="match status" value="1"/>
</dbReference>
<dbReference type="AlphaFoldDB" id="A0AAI9SYV0"/>
<dbReference type="PANTHER" id="PTHR10742:SF410">
    <property type="entry name" value="LYSINE-SPECIFIC HISTONE DEMETHYLASE 2"/>
    <property type="match status" value="1"/>
</dbReference>
<dbReference type="SUPFAM" id="SSF51905">
    <property type="entry name" value="FAD/NAD(P)-binding domain"/>
    <property type="match status" value="1"/>
</dbReference>
<evidence type="ECO:0000313" key="3">
    <source>
        <dbReference type="Proteomes" id="UP001202479"/>
    </source>
</evidence>
<dbReference type="InterPro" id="IPR036188">
    <property type="entry name" value="FAD/NAD-bd_sf"/>
</dbReference>
<accession>A0AAI9SYV0</accession>
<dbReference type="Proteomes" id="UP001202479">
    <property type="component" value="Unassembled WGS sequence"/>
</dbReference>